<reference evidence="1" key="1">
    <citation type="submission" date="2018-05" db="EMBL/GenBank/DDBJ databases">
        <title>Draft genome of Mucuna pruriens seed.</title>
        <authorList>
            <person name="Nnadi N.E."/>
            <person name="Vos R."/>
            <person name="Hasami M.H."/>
            <person name="Devisetty U.K."/>
            <person name="Aguiy J.C."/>
        </authorList>
    </citation>
    <scope>NUCLEOTIDE SEQUENCE [LARGE SCALE GENOMIC DNA]</scope>
    <source>
        <strain evidence="1">JCA_2017</strain>
    </source>
</reference>
<comment type="caution">
    <text evidence="1">The sequence shown here is derived from an EMBL/GenBank/DDBJ whole genome shotgun (WGS) entry which is preliminary data.</text>
</comment>
<keyword evidence="2" id="KW-1185">Reference proteome</keyword>
<dbReference type="EMBL" id="QJKJ01005796">
    <property type="protein sequence ID" value="RDX88983.1"/>
    <property type="molecule type" value="Genomic_DNA"/>
</dbReference>
<evidence type="ECO:0000313" key="1">
    <source>
        <dbReference type="EMBL" id="RDX88983.1"/>
    </source>
</evidence>
<gene>
    <name evidence="1" type="ORF">CR513_29353</name>
</gene>
<dbReference type="AlphaFoldDB" id="A0A371GFB4"/>
<dbReference type="Proteomes" id="UP000257109">
    <property type="component" value="Unassembled WGS sequence"/>
</dbReference>
<protein>
    <submittedName>
        <fullName evidence="1">Uncharacterized protein</fullName>
    </submittedName>
</protein>
<organism evidence="1 2">
    <name type="scientific">Mucuna pruriens</name>
    <name type="common">Velvet bean</name>
    <name type="synonym">Dolichos pruriens</name>
    <dbReference type="NCBI Taxonomy" id="157652"/>
    <lineage>
        <taxon>Eukaryota</taxon>
        <taxon>Viridiplantae</taxon>
        <taxon>Streptophyta</taxon>
        <taxon>Embryophyta</taxon>
        <taxon>Tracheophyta</taxon>
        <taxon>Spermatophyta</taxon>
        <taxon>Magnoliopsida</taxon>
        <taxon>eudicotyledons</taxon>
        <taxon>Gunneridae</taxon>
        <taxon>Pentapetalae</taxon>
        <taxon>rosids</taxon>
        <taxon>fabids</taxon>
        <taxon>Fabales</taxon>
        <taxon>Fabaceae</taxon>
        <taxon>Papilionoideae</taxon>
        <taxon>50 kb inversion clade</taxon>
        <taxon>NPAAA clade</taxon>
        <taxon>indigoferoid/millettioid clade</taxon>
        <taxon>Phaseoleae</taxon>
        <taxon>Mucuna</taxon>
    </lineage>
</organism>
<name>A0A371GFB4_MUCPR</name>
<feature type="non-terminal residue" evidence="1">
    <location>
        <position position="1"/>
    </location>
</feature>
<accession>A0A371GFB4</accession>
<sequence length="198" mass="22795">MRHQTSSSNGEEGDTLQQLLQVVANLQEKSEEQICLNLEAAYRAEFTINRYPNPSPTSTQLTRRHLKHHGISEEEVSTEVYNGSRLYRSRHAELASSGRDASDLNWDDLIWNSMVSVKIGESSPRTTFFQPAINEEEIRTNLDLLQEDREVAHIKEYIAKVKGSQRYNARIFPKKLKNRNLVLKRVLKDNTSNKLTLN</sequence>
<proteinExistence type="predicted"/>
<dbReference type="OrthoDB" id="1433117at2759"/>
<evidence type="ECO:0000313" key="2">
    <source>
        <dbReference type="Proteomes" id="UP000257109"/>
    </source>
</evidence>